<evidence type="ECO:0008006" key="3">
    <source>
        <dbReference type="Google" id="ProtNLM"/>
    </source>
</evidence>
<organism evidence="1 2">
    <name type="scientific">Albugo candida</name>
    <dbReference type="NCBI Taxonomy" id="65357"/>
    <lineage>
        <taxon>Eukaryota</taxon>
        <taxon>Sar</taxon>
        <taxon>Stramenopiles</taxon>
        <taxon>Oomycota</taxon>
        <taxon>Peronosporomycetes</taxon>
        <taxon>Albuginales</taxon>
        <taxon>Albuginaceae</taxon>
        <taxon>Albugo</taxon>
    </lineage>
</organism>
<dbReference type="AlphaFoldDB" id="A0A024G8C8"/>
<dbReference type="SUPFAM" id="SSF52047">
    <property type="entry name" value="RNI-like"/>
    <property type="match status" value="1"/>
</dbReference>
<dbReference type="PANTHER" id="PTHR13318">
    <property type="entry name" value="PARTNER OF PAIRED, ISOFORM B-RELATED"/>
    <property type="match status" value="1"/>
</dbReference>
<gene>
    <name evidence="1" type="ORF">BN9_037870</name>
</gene>
<evidence type="ECO:0000313" key="2">
    <source>
        <dbReference type="Proteomes" id="UP000053237"/>
    </source>
</evidence>
<dbReference type="InParanoid" id="A0A024G8C8"/>
<name>A0A024G8C8_9STRA</name>
<dbReference type="EMBL" id="CAIX01000042">
    <property type="protein sequence ID" value="CCI43003.1"/>
    <property type="molecule type" value="Genomic_DNA"/>
</dbReference>
<evidence type="ECO:0000313" key="1">
    <source>
        <dbReference type="EMBL" id="CCI43003.1"/>
    </source>
</evidence>
<keyword evidence="2" id="KW-1185">Reference proteome</keyword>
<protein>
    <recommendedName>
        <fullName evidence="3">F-box domain-containing protein</fullName>
    </recommendedName>
</protein>
<comment type="caution">
    <text evidence="1">The sequence shown here is derived from an EMBL/GenBank/DDBJ whole genome shotgun (WGS) entry which is preliminary data.</text>
</comment>
<sequence>MAFRREVPSLEQLVLKYISKAGKEVSDIITEETITRLHRISKPNKIRTNKVKQQLIHALLKNGRLGDDTLPACFFHESMAQIDLSGAKISSVLMEKFSAICSNIHAVNFSGCFRLTDNAIEILLRKCRELKDVNLENCRKLSDASLDLLRIHASKLQCIDVGGNFNMTIQGITRFVEKHPNRSRFHKLHISGHFVTEHALRVVMAKCKKLRSLSVGYSSLSDDAIITFLTHRKSITRLSIHWNGAITDKLLRFMAIGCPNLVELNLCGVKSVSSNALLEMLKQKMKEVPDADPGRVSVAGEETPPPRKKMKMIDFRYTSVSKEAAAFVKECYPDLQIVY</sequence>
<dbReference type="GO" id="GO:0031146">
    <property type="term" value="P:SCF-dependent proteasomal ubiquitin-dependent protein catabolic process"/>
    <property type="evidence" value="ECO:0007669"/>
    <property type="project" value="TreeGrafter"/>
</dbReference>
<dbReference type="STRING" id="65357.A0A024G8C8"/>
<dbReference type="Gene3D" id="3.80.10.10">
    <property type="entry name" value="Ribonuclease Inhibitor"/>
    <property type="match status" value="1"/>
</dbReference>
<dbReference type="SMART" id="SM00367">
    <property type="entry name" value="LRR_CC"/>
    <property type="match status" value="6"/>
</dbReference>
<dbReference type="OrthoDB" id="549243at2759"/>
<dbReference type="PANTHER" id="PTHR13318:SF95">
    <property type="entry name" value="F-BOX PROTEIN YLR352W"/>
    <property type="match status" value="1"/>
</dbReference>
<reference evidence="1 2" key="1">
    <citation type="submission" date="2012-05" db="EMBL/GenBank/DDBJ databases">
        <title>Recombination and specialization in a pathogen metapopulation.</title>
        <authorList>
            <person name="Gardiner A."/>
            <person name="Kemen E."/>
            <person name="Schultz-Larsen T."/>
            <person name="MacLean D."/>
            <person name="Van Oosterhout C."/>
            <person name="Jones J.D.G."/>
        </authorList>
    </citation>
    <scope>NUCLEOTIDE SEQUENCE [LARGE SCALE GENOMIC DNA]</scope>
    <source>
        <strain evidence="1 2">Ac Nc2</strain>
    </source>
</reference>
<dbReference type="InterPro" id="IPR032675">
    <property type="entry name" value="LRR_dom_sf"/>
</dbReference>
<proteinExistence type="predicted"/>
<dbReference type="InterPro" id="IPR006553">
    <property type="entry name" value="Leu-rich_rpt_Cys-con_subtyp"/>
</dbReference>
<dbReference type="Proteomes" id="UP000053237">
    <property type="component" value="Unassembled WGS sequence"/>
</dbReference>
<accession>A0A024G8C8</accession>
<dbReference type="GO" id="GO:0019005">
    <property type="term" value="C:SCF ubiquitin ligase complex"/>
    <property type="evidence" value="ECO:0007669"/>
    <property type="project" value="TreeGrafter"/>
</dbReference>